<evidence type="ECO:0000259" key="12">
    <source>
        <dbReference type="PROSITE" id="PS50268"/>
    </source>
</evidence>
<evidence type="ECO:0000256" key="7">
    <source>
        <dbReference type="ARBA" id="ARBA00022989"/>
    </source>
</evidence>
<feature type="transmembrane region" description="Helical" evidence="10">
    <location>
        <begin position="1033"/>
        <end position="1055"/>
    </location>
</feature>
<feature type="domain" description="Cadherin" evidence="12">
    <location>
        <begin position="708"/>
        <end position="810"/>
    </location>
</feature>
<keyword evidence="3 10" id="KW-0812">Transmembrane</keyword>
<accession>A0A8B6CAX4</accession>
<comment type="subcellular location">
    <subcellularLocation>
        <location evidence="1">Membrane</location>
    </subcellularLocation>
</comment>
<dbReference type="InterPro" id="IPR050971">
    <property type="entry name" value="Cadherin-domain_protein"/>
</dbReference>
<dbReference type="InterPro" id="IPR003591">
    <property type="entry name" value="Leu-rich_rpt_typical-subtyp"/>
</dbReference>
<sequence>MLLLLVLVLLSNTVSVEGACKTIGSVYDCSNSGLTSIPDFTSIPSPSSITTVNLNNNNLRTIPANAFNGLTHKDLEINLGQNQIASIQDGAFDAVYDTLVKLTLRSNKLRDLSQAQDIGKLNKLSYLDLKENDFPDGTSLDRGITDNVFRLIGDTITEFHFGGKNIATWPRVALTHFPKLNTLNYEGGYLANIPYDGFHGFEHTLEKLHISATQLRQIPLAISQLTQLQELYFDDNIKVHDSGIFAQAFATLTHTTSPLRVLSLQNDGLSRFPAVLRNLVNLKDLNMGRNSLWYVADDALSLLINASINKMGLSGCHLDRIPQALLKLPSMAELDVSKNNIQSIERYDMSNQTTITKLNVSHNPLAYISTEAFQSLPKLGVIDFSFTAMTQIPRAILNTPALTTLDLSHCLIECTCDLTWISVSRLPAKTFVGTCETIEQPVETYIKSRVPTCPARLDYGVFLVGGTVLEYDVTPSYTLNIDCADHRRTVSDVLTVAIIRNEPPTIVNLPMSADIPESITSESLVYTISVTDPTNDTVTCVITPATSIFYLQTTSAQFETEIWVRGNQGFVYDTKRQYTLNIECADQRNNDSAEFYVYILRNMPPYFPNLQDKTSVLSRTSAAGQIIYTVQSVDPESDNVQYSLSSNTSNAPFIINQNTGAISLTRSIQTEQEPGYDLYISVSDGRNMVAARSLSVRITDVNSPPHFQVPEQTLTVLENINSGSSIFQPTITDEDLSDVHTFSVVYSPPDGAVYFGVDKSTGLITSLVDIDYETIPFKSFLLVVTGSDSLLEDTTNITLNIQNVNEAPVFTKKYYSLTTSENSGGTIIQNPYYQYTDVDGDTVKFSLDCGADTGRLDINSSSGLLSFSVDYDLDMVGTASQINCKVSITDDEYTDMAYVNITIMDENDNSPVFVNSEYTFYIPVTLSVGSFVGQVHAVDNDIGNYGNVLYHIALEDFNYGLFDVAQNGSIFVSESLTQYTEGSTLNLTVYGVDSGGRDGQTLVFVVFPTTNVAPITSEDGIQYLTFFRYSPNMAWFVPLMFILFATFCVVVHTIYKSNCSCLKKNEWR</sequence>
<evidence type="ECO:0000256" key="5">
    <source>
        <dbReference type="ARBA" id="ARBA00022837"/>
    </source>
</evidence>
<dbReference type="InterPro" id="IPR001611">
    <property type="entry name" value="Leu-rich_rpt"/>
</dbReference>
<dbReference type="EMBL" id="UYJE01001395">
    <property type="protein sequence ID" value="VDI01819.1"/>
    <property type="molecule type" value="Genomic_DNA"/>
</dbReference>
<dbReference type="Gene3D" id="3.80.10.10">
    <property type="entry name" value="Ribonuclease Inhibitor"/>
    <property type="match status" value="3"/>
</dbReference>
<dbReference type="InterPro" id="IPR002126">
    <property type="entry name" value="Cadherin-like_dom"/>
</dbReference>
<dbReference type="Gene3D" id="2.60.40.60">
    <property type="entry name" value="Cadherins"/>
    <property type="match status" value="5"/>
</dbReference>
<evidence type="ECO:0000313" key="14">
    <source>
        <dbReference type="Proteomes" id="UP000596742"/>
    </source>
</evidence>
<dbReference type="InterPro" id="IPR020894">
    <property type="entry name" value="Cadherin_CS"/>
</dbReference>
<dbReference type="GO" id="GO:0005509">
    <property type="term" value="F:calcium ion binding"/>
    <property type="evidence" value="ECO:0007669"/>
    <property type="project" value="UniProtKB-UniRule"/>
</dbReference>
<protein>
    <submittedName>
        <fullName evidence="13">Blast:Protocadherin Fat 1</fullName>
    </submittedName>
</protein>
<keyword evidence="6" id="KW-0130">Cell adhesion</keyword>
<dbReference type="GO" id="GO:0005886">
    <property type="term" value="C:plasma membrane"/>
    <property type="evidence" value="ECO:0007669"/>
    <property type="project" value="InterPro"/>
</dbReference>
<feature type="domain" description="Cadherin" evidence="12">
    <location>
        <begin position="811"/>
        <end position="913"/>
    </location>
</feature>
<dbReference type="PROSITE" id="PS50268">
    <property type="entry name" value="CADHERIN_2"/>
    <property type="match status" value="4"/>
</dbReference>
<evidence type="ECO:0000256" key="1">
    <source>
        <dbReference type="ARBA" id="ARBA00004370"/>
    </source>
</evidence>
<evidence type="ECO:0000256" key="8">
    <source>
        <dbReference type="ARBA" id="ARBA00023136"/>
    </source>
</evidence>
<keyword evidence="14" id="KW-1185">Reference proteome</keyword>
<dbReference type="GO" id="GO:0007156">
    <property type="term" value="P:homophilic cell adhesion via plasma membrane adhesion molecules"/>
    <property type="evidence" value="ECO:0007669"/>
    <property type="project" value="InterPro"/>
</dbReference>
<dbReference type="SMART" id="SM00112">
    <property type="entry name" value="CA"/>
    <property type="match status" value="5"/>
</dbReference>
<comment type="caution">
    <text evidence="13">The sequence shown here is derived from an EMBL/GenBank/DDBJ whole genome shotgun (WGS) entry which is preliminary data.</text>
</comment>
<keyword evidence="5 9" id="KW-0106">Calcium</keyword>
<reference evidence="13" key="1">
    <citation type="submission" date="2018-11" db="EMBL/GenBank/DDBJ databases">
        <authorList>
            <person name="Alioto T."/>
            <person name="Alioto T."/>
        </authorList>
    </citation>
    <scope>NUCLEOTIDE SEQUENCE</scope>
</reference>
<evidence type="ECO:0000256" key="11">
    <source>
        <dbReference type="SAM" id="SignalP"/>
    </source>
</evidence>
<evidence type="ECO:0000256" key="6">
    <source>
        <dbReference type="ARBA" id="ARBA00022889"/>
    </source>
</evidence>
<feature type="domain" description="Cadherin" evidence="12">
    <location>
        <begin position="914"/>
        <end position="1016"/>
    </location>
</feature>
<evidence type="ECO:0000256" key="3">
    <source>
        <dbReference type="ARBA" id="ARBA00022692"/>
    </source>
</evidence>
<keyword evidence="4" id="KW-0677">Repeat</keyword>
<keyword evidence="11" id="KW-0732">Signal</keyword>
<keyword evidence="8 10" id="KW-0472">Membrane</keyword>
<keyword evidence="2" id="KW-0433">Leucine-rich repeat</keyword>
<dbReference type="Pfam" id="PF13855">
    <property type="entry name" value="LRR_8"/>
    <property type="match status" value="1"/>
</dbReference>
<dbReference type="SMART" id="SM00369">
    <property type="entry name" value="LRR_TYP"/>
    <property type="match status" value="7"/>
</dbReference>
<evidence type="ECO:0000256" key="9">
    <source>
        <dbReference type="PROSITE-ProRule" id="PRU00043"/>
    </source>
</evidence>
<dbReference type="PROSITE" id="PS00232">
    <property type="entry name" value="CADHERIN_1"/>
    <property type="match status" value="1"/>
</dbReference>
<dbReference type="AlphaFoldDB" id="A0A8B6CAX4"/>
<dbReference type="PANTHER" id="PTHR24025">
    <property type="entry name" value="DESMOGLEIN FAMILY MEMBER"/>
    <property type="match status" value="1"/>
</dbReference>
<proteinExistence type="predicted"/>
<evidence type="ECO:0000256" key="2">
    <source>
        <dbReference type="ARBA" id="ARBA00022614"/>
    </source>
</evidence>
<evidence type="ECO:0000313" key="13">
    <source>
        <dbReference type="EMBL" id="VDI01819.1"/>
    </source>
</evidence>
<feature type="domain" description="Cadherin" evidence="12">
    <location>
        <begin position="609"/>
        <end position="707"/>
    </location>
</feature>
<dbReference type="PANTHER" id="PTHR24025:SF23">
    <property type="entry name" value="NEURAL-CADHERIN"/>
    <property type="match status" value="1"/>
</dbReference>
<keyword evidence="7 10" id="KW-1133">Transmembrane helix</keyword>
<dbReference type="Pfam" id="PF00028">
    <property type="entry name" value="Cadherin"/>
    <property type="match status" value="1"/>
</dbReference>
<name>A0A8B6CAX4_MYTGA</name>
<feature type="chain" id="PRO_5032286343" evidence="11">
    <location>
        <begin position="19"/>
        <end position="1068"/>
    </location>
</feature>
<dbReference type="OrthoDB" id="6086648at2759"/>
<feature type="signal peptide" evidence="11">
    <location>
        <begin position="1"/>
        <end position="18"/>
    </location>
</feature>
<dbReference type="CDD" id="cd11304">
    <property type="entry name" value="Cadherin_repeat"/>
    <property type="match status" value="4"/>
</dbReference>
<dbReference type="InterPro" id="IPR032675">
    <property type="entry name" value="LRR_dom_sf"/>
</dbReference>
<dbReference type="Proteomes" id="UP000596742">
    <property type="component" value="Unassembled WGS sequence"/>
</dbReference>
<dbReference type="SUPFAM" id="SSF52047">
    <property type="entry name" value="RNI-like"/>
    <property type="match status" value="1"/>
</dbReference>
<dbReference type="GO" id="GO:0005911">
    <property type="term" value="C:cell-cell junction"/>
    <property type="evidence" value="ECO:0007669"/>
    <property type="project" value="TreeGrafter"/>
</dbReference>
<evidence type="ECO:0000256" key="4">
    <source>
        <dbReference type="ARBA" id="ARBA00022737"/>
    </source>
</evidence>
<evidence type="ECO:0000256" key="10">
    <source>
        <dbReference type="SAM" id="Phobius"/>
    </source>
</evidence>
<dbReference type="SUPFAM" id="SSF49313">
    <property type="entry name" value="Cadherin-like"/>
    <property type="match status" value="5"/>
</dbReference>
<organism evidence="13 14">
    <name type="scientific">Mytilus galloprovincialis</name>
    <name type="common">Mediterranean mussel</name>
    <dbReference type="NCBI Taxonomy" id="29158"/>
    <lineage>
        <taxon>Eukaryota</taxon>
        <taxon>Metazoa</taxon>
        <taxon>Spiralia</taxon>
        <taxon>Lophotrochozoa</taxon>
        <taxon>Mollusca</taxon>
        <taxon>Bivalvia</taxon>
        <taxon>Autobranchia</taxon>
        <taxon>Pteriomorphia</taxon>
        <taxon>Mytilida</taxon>
        <taxon>Mytiloidea</taxon>
        <taxon>Mytilidae</taxon>
        <taxon>Mytilinae</taxon>
        <taxon>Mytilus</taxon>
    </lineage>
</organism>
<dbReference type="PRINTS" id="PR00205">
    <property type="entry name" value="CADHERIN"/>
</dbReference>
<gene>
    <name evidence="13" type="ORF">MGAL_10B094497</name>
</gene>
<dbReference type="InterPro" id="IPR015919">
    <property type="entry name" value="Cadherin-like_sf"/>
</dbReference>